<dbReference type="RefSeq" id="WP_055104538.1">
    <property type="nucleotide sequence ID" value="NZ_LLWH01000215.1"/>
</dbReference>
<organism evidence="1 2">
    <name type="scientific">Pseudomonas endophytica</name>
    <dbReference type="NCBI Taxonomy" id="1563157"/>
    <lineage>
        <taxon>Bacteria</taxon>
        <taxon>Pseudomonadati</taxon>
        <taxon>Pseudomonadota</taxon>
        <taxon>Gammaproteobacteria</taxon>
        <taxon>Pseudomonadales</taxon>
        <taxon>Pseudomonadaceae</taxon>
        <taxon>Pseudomonas</taxon>
    </lineage>
</organism>
<name>A0A0Q0WWN8_9PSED</name>
<dbReference type="Proteomes" id="UP000050342">
    <property type="component" value="Unassembled WGS sequence"/>
</dbReference>
<evidence type="ECO:0000313" key="1">
    <source>
        <dbReference type="EMBL" id="KQB51954.1"/>
    </source>
</evidence>
<sequence>MSTTKKALQPPTVQGPLGTELKEISIKNHQEVFVVITGLANGKEATAYFKIDKHERHGKGTAADGKPIAIPLTRDWYNNFENKTATVTYVADGETSPPLEIKVVA</sequence>
<dbReference type="EMBL" id="LLWH01000215">
    <property type="protein sequence ID" value="KQB51954.1"/>
    <property type="molecule type" value="Genomic_DNA"/>
</dbReference>
<reference evidence="1 2" key="1">
    <citation type="submission" date="2015-10" db="EMBL/GenBank/DDBJ databases">
        <title>Pseudomonas helleri sp. nov. and Pseudomonas weihenstephanensis sp. nov., isolated from raw cows milk.</title>
        <authorList>
            <person name="Von Neubeck M."/>
            <person name="Huptas C."/>
            <person name="Wenning M."/>
            <person name="Scherer S."/>
        </authorList>
    </citation>
    <scope>NUCLEOTIDE SEQUENCE [LARGE SCALE GENOMIC DNA]</scope>
    <source>
        <strain evidence="1 2">BSTT44</strain>
    </source>
</reference>
<dbReference type="AlphaFoldDB" id="A0A0Q0WWN8"/>
<accession>A0A0Q0WWN8</accession>
<proteinExistence type="predicted"/>
<evidence type="ECO:0000313" key="2">
    <source>
        <dbReference type="Proteomes" id="UP000050342"/>
    </source>
</evidence>
<gene>
    <name evidence="1" type="ORF">AQS70_16185</name>
</gene>
<protein>
    <submittedName>
        <fullName evidence="1">Uncharacterized protein</fullName>
    </submittedName>
</protein>
<keyword evidence="2" id="KW-1185">Reference proteome</keyword>
<comment type="caution">
    <text evidence="1">The sequence shown here is derived from an EMBL/GenBank/DDBJ whole genome shotgun (WGS) entry which is preliminary data.</text>
</comment>